<organism evidence="2">
    <name type="scientific">freshwater metagenome</name>
    <dbReference type="NCBI Taxonomy" id="449393"/>
    <lineage>
        <taxon>unclassified sequences</taxon>
        <taxon>metagenomes</taxon>
        <taxon>ecological metagenomes</taxon>
    </lineage>
</organism>
<evidence type="ECO:0000313" key="2">
    <source>
        <dbReference type="EMBL" id="CAB4579919.1"/>
    </source>
</evidence>
<sequence length="151" mass="17168">MSTRKSRSYANVTFLDEAVEDLRRIAKRSPEVVREVFRLLKQLDAGELLPRRLQDYAKTGDLTDCGKIVVEVEGEPEHRIVVRDVGRGNFEVCEVITVEARTEDLAYLLAGVRLGRINDPVRRSDISRRVSRIQKALGRNELDGTEPPRPL</sequence>
<evidence type="ECO:0000313" key="3">
    <source>
        <dbReference type="EMBL" id="CAB4634101.1"/>
    </source>
</evidence>
<dbReference type="EMBL" id="CAEZVV010000003">
    <property type="protein sequence ID" value="CAB4634101.1"/>
    <property type="molecule type" value="Genomic_DNA"/>
</dbReference>
<dbReference type="EMBL" id="CAEZTG010000213">
    <property type="protein sequence ID" value="CAB4579919.1"/>
    <property type="molecule type" value="Genomic_DNA"/>
</dbReference>
<name>A0A6J6EX68_9ZZZZ</name>
<protein>
    <submittedName>
        <fullName evidence="2">Unannotated protein</fullName>
    </submittedName>
</protein>
<evidence type="ECO:0000313" key="1">
    <source>
        <dbReference type="EMBL" id="CAB4574718.1"/>
    </source>
</evidence>
<accession>A0A6J6EX68</accession>
<reference evidence="2" key="1">
    <citation type="submission" date="2020-05" db="EMBL/GenBank/DDBJ databases">
        <authorList>
            <person name="Chiriac C."/>
            <person name="Salcher M."/>
            <person name="Ghai R."/>
            <person name="Kavagutti S V."/>
        </authorList>
    </citation>
    <scope>NUCLEOTIDE SEQUENCE</scope>
</reference>
<proteinExistence type="predicted"/>
<gene>
    <name evidence="2" type="ORF">UFOPK1603_01695</name>
    <name evidence="1" type="ORF">UFOPK1711_00736</name>
    <name evidence="3" type="ORF">UFOPK2143_00105</name>
</gene>
<dbReference type="EMBL" id="CAEZTR010000033">
    <property type="protein sequence ID" value="CAB4574718.1"/>
    <property type="molecule type" value="Genomic_DNA"/>
</dbReference>
<dbReference type="AlphaFoldDB" id="A0A6J6EX68"/>